<sequence>MRGKLAIASIAGLLAVSLQSTPAAAADQQLQGRAEISSVTPTPDSSVRPYGECTLIVVCGTVWNFLPSYYSIKVARFGVGTSSCATWNAGTQKCTIYTLPSNKSSKDIGIADADGYTNSSGWYYTGGTKRSANVWTKITDAQSATCVEQRVGAVCTIN</sequence>
<dbReference type="EMBL" id="CP157974">
    <property type="protein sequence ID" value="XBT79464.1"/>
    <property type="molecule type" value="Genomic_DNA"/>
</dbReference>
<dbReference type="RefSeq" id="WP_349875974.1">
    <property type="nucleotide sequence ID" value="NZ_CP157974.1"/>
</dbReference>
<organism evidence="2">
    <name type="scientific">Micromonospora sp. HUAS YX12</name>
    <dbReference type="NCBI Taxonomy" id="3156396"/>
    <lineage>
        <taxon>Bacteria</taxon>
        <taxon>Bacillati</taxon>
        <taxon>Actinomycetota</taxon>
        <taxon>Actinomycetes</taxon>
        <taxon>Micromonosporales</taxon>
        <taxon>Micromonosporaceae</taxon>
        <taxon>Micromonospora</taxon>
    </lineage>
</organism>
<name>A0AAU7QTC5_9ACTN</name>
<dbReference type="AlphaFoldDB" id="A0AAU7QTC5"/>
<protein>
    <recommendedName>
        <fullName evidence="3">DUF4189 domain-containing protein</fullName>
    </recommendedName>
</protein>
<reference evidence="2" key="1">
    <citation type="submission" date="2024-06" db="EMBL/GenBank/DDBJ databases">
        <title>Micromonospora sp. strain HUAS YX12 genome sequences.</title>
        <authorList>
            <person name="Mo P."/>
        </authorList>
    </citation>
    <scope>NUCLEOTIDE SEQUENCE</scope>
    <source>
        <strain evidence="2">HUAS YX12</strain>
    </source>
</reference>
<proteinExistence type="predicted"/>
<gene>
    <name evidence="2" type="ORF">ABIH81_17440</name>
</gene>
<evidence type="ECO:0008006" key="3">
    <source>
        <dbReference type="Google" id="ProtNLM"/>
    </source>
</evidence>
<evidence type="ECO:0000256" key="1">
    <source>
        <dbReference type="SAM" id="SignalP"/>
    </source>
</evidence>
<evidence type="ECO:0000313" key="2">
    <source>
        <dbReference type="EMBL" id="XBT79464.1"/>
    </source>
</evidence>
<feature type="chain" id="PRO_5043493232" description="DUF4189 domain-containing protein" evidence="1">
    <location>
        <begin position="26"/>
        <end position="158"/>
    </location>
</feature>
<accession>A0AAU7QTC5</accession>
<keyword evidence="1" id="KW-0732">Signal</keyword>
<feature type="signal peptide" evidence="1">
    <location>
        <begin position="1"/>
        <end position="25"/>
    </location>
</feature>